<evidence type="ECO:0000256" key="1">
    <source>
        <dbReference type="ARBA" id="ARBA00009437"/>
    </source>
</evidence>
<evidence type="ECO:0000313" key="7">
    <source>
        <dbReference type="EMBL" id="MFC0407619.1"/>
    </source>
</evidence>
<dbReference type="SUPFAM" id="SSF46785">
    <property type="entry name" value="Winged helix' DNA-binding domain"/>
    <property type="match status" value="1"/>
</dbReference>
<dbReference type="InterPro" id="IPR005119">
    <property type="entry name" value="LysR_subst-bd"/>
</dbReference>
<dbReference type="Gene3D" id="1.10.10.10">
    <property type="entry name" value="Winged helix-like DNA-binding domain superfamily/Winged helix DNA-binding domain"/>
    <property type="match status" value="1"/>
</dbReference>
<dbReference type="InterPro" id="IPR000847">
    <property type="entry name" value="LysR_HTH_N"/>
</dbReference>
<dbReference type="EMBL" id="JBHLUN010000004">
    <property type="protein sequence ID" value="MFC0407619.1"/>
    <property type="molecule type" value="Genomic_DNA"/>
</dbReference>
<evidence type="ECO:0000256" key="3">
    <source>
        <dbReference type="ARBA" id="ARBA00023125"/>
    </source>
</evidence>
<dbReference type="RefSeq" id="WP_377043339.1">
    <property type="nucleotide sequence ID" value="NZ_JBHLUN010000004.1"/>
</dbReference>
<feature type="region of interest" description="Disordered" evidence="5">
    <location>
        <begin position="310"/>
        <end position="329"/>
    </location>
</feature>
<dbReference type="PANTHER" id="PTHR30419:SF8">
    <property type="entry name" value="NITROGEN ASSIMILATION TRANSCRIPTIONAL ACTIVATOR-RELATED"/>
    <property type="match status" value="1"/>
</dbReference>
<organism evidence="7 8">
    <name type="scientific">Roseomonas elaeocarpi</name>
    <dbReference type="NCBI Taxonomy" id="907779"/>
    <lineage>
        <taxon>Bacteria</taxon>
        <taxon>Pseudomonadati</taxon>
        <taxon>Pseudomonadota</taxon>
        <taxon>Alphaproteobacteria</taxon>
        <taxon>Acetobacterales</taxon>
        <taxon>Roseomonadaceae</taxon>
        <taxon>Roseomonas</taxon>
    </lineage>
</organism>
<evidence type="ECO:0000256" key="5">
    <source>
        <dbReference type="SAM" id="MobiDB-lite"/>
    </source>
</evidence>
<proteinExistence type="inferred from homology"/>
<comment type="caution">
    <text evidence="7">The sequence shown here is derived from an EMBL/GenBank/DDBJ whole genome shotgun (WGS) entry which is preliminary data.</text>
</comment>
<dbReference type="Gene3D" id="3.40.190.10">
    <property type="entry name" value="Periplasmic binding protein-like II"/>
    <property type="match status" value="2"/>
</dbReference>
<accession>A0ABV6JPG9</accession>
<evidence type="ECO:0000313" key="8">
    <source>
        <dbReference type="Proteomes" id="UP001589865"/>
    </source>
</evidence>
<comment type="similarity">
    <text evidence="1">Belongs to the LysR transcriptional regulatory family.</text>
</comment>
<feature type="domain" description="HTH lysR-type" evidence="6">
    <location>
        <begin position="9"/>
        <end position="66"/>
    </location>
</feature>
<reference evidence="7 8" key="1">
    <citation type="submission" date="2024-09" db="EMBL/GenBank/DDBJ databases">
        <authorList>
            <person name="Sun Q."/>
            <person name="Mori K."/>
        </authorList>
    </citation>
    <scope>NUCLEOTIDE SEQUENCE [LARGE SCALE GENOMIC DNA]</scope>
    <source>
        <strain evidence="7 8">TBRC 5777</strain>
    </source>
</reference>
<keyword evidence="2" id="KW-0805">Transcription regulation</keyword>
<keyword evidence="3" id="KW-0238">DNA-binding</keyword>
<name>A0ABV6JPG9_9PROT</name>
<protein>
    <submittedName>
        <fullName evidence="7">LysR family transcriptional regulator</fullName>
    </submittedName>
</protein>
<evidence type="ECO:0000259" key="6">
    <source>
        <dbReference type="PROSITE" id="PS50931"/>
    </source>
</evidence>
<evidence type="ECO:0000256" key="4">
    <source>
        <dbReference type="ARBA" id="ARBA00023163"/>
    </source>
</evidence>
<dbReference type="SUPFAM" id="SSF53850">
    <property type="entry name" value="Periplasmic binding protein-like II"/>
    <property type="match status" value="1"/>
</dbReference>
<dbReference type="InterPro" id="IPR050950">
    <property type="entry name" value="HTH-type_LysR_regulators"/>
</dbReference>
<dbReference type="Pfam" id="PF00126">
    <property type="entry name" value="HTH_1"/>
    <property type="match status" value="1"/>
</dbReference>
<keyword evidence="8" id="KW-1185">Reference proteome</keyword>
<sequence>MPRHLDQQLKLRLLRAVDAIAAHGSILGASRALAVTQPALTRSLQEAESLLGFQLFERSGRGVHATEAGEVVLQSARRMLGELRRLDEELDRLSGRIKATVMLGALPVAAAGVLPGVLGRLHGTHPELVIQVVQGRTEDLLPRLEAGEIDLVVGQLYPTEKPDGFLREALYEEPISVLARTGHPIFEAAITAEALRRWELVLPTIGQQVGKEINQLLAMLGLVPTTSLRSTSYSFIREMLHSTDFISVMPNTMMAGDLLRGTMRAAPLPAASRARPAGMIRRADTPLTPAAQVLVEALRGFVAEIVARNAEPGSVPGDGPDVSPGAAPAALPKAALKVVEGAPARRRSHG</sequence>
<dbReference type="Proteomes" id="UP001589865">
    <property type="component" value="Unassembled WGS sequence"/>
</dbReference>
<dbReference type="PANTHER" id="PTHR30419">
    <property type="entry name" value="HTH-TYPE TRANSCRIPTIONAL REGULATOR YBHD"/>
    <property type="match status" value="1"/>
</dbReference>
<keyword evidence="4" id="KW-0804">Transcription</keyword>
<dbReference type="InterPro" id="IPR036390">
    <property type="entry name" value="WH_DNA-bd_sf"/>
</dbReference>
<dbReference type="Pfam" id="PF03466">
    <property type="entry name" value="LysR_substrate"/>
    <property type="match status" value="1"/>
</dbReference>
<gene>
    <name evidence="7" type="ORF">ACFFGY_05120</name>
</gene>
<dbReference type="PROSITE" id="PS50931">
    <property type="entry name" value="HTH_LYSR"/>
    <property type="match status" value="1"/>
</dbReference>
<dbReference type="InterPro" id="IPR036388">
    <property type="entry name" value="WH-like_DNA-bd_sf"/>
</dbReference>
<evidence type="ECO:0000256" key="2">
    <source>
        <dbReference type="ARBA" id="ARBA00023015"/>
    </source>
</evidence>